<reference evidence="2 3" key="1">
    <citation type="submission" date="2017-08" db="EMBL/GenBank/DDBJ databases">
        <authorList>
            <person name="de Groot N.N."/>
        </authorList>
    </citation>
    <scope>NUCLEOTIDE SEQUENCE [LARGE SCALE GENOMIC DNA]</scope>
    <source>
        <strain evidence="2 3">JC85</strain>
    </source>
</reference>
<sequence length="353" mass="37978">MHTMPDSMYVDGITNELSDIEIQGRITTAALNAPAGLVVQTLGLKRIVDLAVQTFEALGVHHHVSDDGCRISAAPVRQNPEQMLRHRIGDGARILTSEGKLLDGVGAAIADEIGYSMIRLNHCEPKVMGFGKFFTKEAVMTSFRMQWGVKQLPREDIENVAAFMIEASRNADALGIPDRFSGSLPQLALLEHAAFTVGHHHEILTADKLYISIRSGVKLAVSERFFSLMRSARNVVVISGREVEGRLQAKLGAGVKLTSIGLEPEWRKSEKTSVGTQYPDAFKRIMRQMADRVGPGSLVLVGAGLLGKIFCGEAKRLGGVGIDLGSVIDAWCGLKTRGGGFPVGSELPPPGGS</sequence>
<evidence type="ECO:0000313" key="2">
    <source>
        <dbReference type="EMBL" id="SOC48453.1"/>
    </source>
</evidence>
<dbReference type="Pfam" id="PF22882">
    <property type="entry name" value="GT-D-like"/>
    <property type="match status" value="1"/>
</dbReference>
<protein>
    <recommendedName>
        <fullName evidence="1">GT-D fold-like domain-containing protein</fullName>
    </recommendedName>
</protein>
<gene>
    <name evidence="2" type="ORF">SAMN05892877_1704</name>
</gene>
<evidence type="ECO:0000259" key="1">
    <source>
        <dbReference type="Pfam" id="PF22882"/>
    </source>
</evidence>
<keyword evidence="3" id="KW-1185">Reference proteome</keyword>
<dbReference type="EMBL" id="OBQD01000070">
    <property type="protein sequence ID" value="SOC48453.1"/>
    <property type="molecule type" value="Genomic_DNA"/>
</dbReference>
<dbReference type="Proteomes" id="UP000219167">
    <property type="component" value="Unassembled WGS sequence"/>
</dbReference>
<feature type="domain" description="GT-D fold-like" evidence="1">
    <location>
        <begin position="99"/>
        <end position="330"/>
    </location>
</feature>
<organism evidence="2 3">
    <name type="scientific">Rhizobium subbaraonis</name>
    <dbReference type="NCBI Taxonomy" id="908946"/>
    <lineage>
        <taxon>Bacteria</taxon>
        <taxon>Pseudomonadati</taxon>
        <taxon>Pseudomonadota</taxon>
        <taxon>Alphaproteobacteria</taxon>
        <taxon>Hyphomicrobiales</taxon>
        <taxon>Rhizobiaceae</taxon>
        <taxon>Rhizobium/Agrobacterium group</taxon>
        <taxon>Rhizobium</taxon>
    </lineage>
</organism>
<proteinExistence type="predicted"/>
<dbReference type="InterPro" id="IPR055171">
    <property type="entry name" value="GT-D-like"/>
</dbReference>
<name>A0A285V354_9HYPH</name>
<accession>A0A285V354</accession>
<dbReference type="OrthoDB" id="7284833at2"/>
<evidence type="ECO:0000313" key="3">
    <source>
        <dbReference type="Proteomes" id="UP000219167"/>
    </source>
</evidence>
<dbReference type="RefSeq" id="WP_141402170.1">
    <property type="nucleotide sequence ID" value="NZ_OBQD01000070.1"/>
</dbReference>
<dbReference type="AlphaFoldDB" id="A0A285V354"/>